<name>R7Q4L2_CHOCR</name>
<organism evidence="2 3">
    <name type="scientific">Chondrus crispus</name>
    <name type="common">Carrageen Irish moss</name>
    <name type="synonym">Polymorpha crispa</name>
    <dbReference type="NCBI Taxonomy" id="2769"/>
    <lineage>
        <taxon>Eukaryota</taxon>
        <taxon>Rhodophyta</taxon>
        <taxon>Florideophyceae</taxon>
        <taxon>Rhodymeniophycidae</taxon>
        <taxon>Gigartinales</taxon>
        <taxon>Gigartinaceae</taxon>
        <taxon>Chondrus</taxon>
    </lineage>
</organism>
<protein>
    <recommendedName>
        <fullName evidence="4">SOUL heme-binding protein</fullName>
    </recommendedName>
</protein>
<dbReference type="Gramene" id="CDF32306">
    <property type="protein sequence ID" value="CDF32306"/>
    <property type="gene ID" value="CHC_T00007887001"/>
</dbReference>
<dbReference type="RefSeq" id="XP_005711971.1">
    <property type="nucleotide sequence ID" value="XM_005711914.1"/>
</dbReference>
<comment type="similarity">
    <text evidence="1">Belongs to the HEBP family.</text>
</comment>
<dbReference type="AlphaFoldDB" id="R7Q4L2"/>
<keyword evidence="3" id="KW-1185">Reference proteome</keyword>
<dbReference type="GeneID" id="17319690"/>
<reference evidence="3" key="1">
    <citation type="journal article" date="2013" name="Proc. Natl. Acad. Sci. U.S.A.">
        <title>Genome structure and metabolic features in the red seaweed Chondrus crispus shed light on evolution of the Archaeplastida.</title>
        <authorList>
            <person name="Collen J."/>
            <person name="Porcel B."/>
            <person name="Carre W."/>
            <person name="Ball S.G."/>
            <person name="Chaparro C."/>
            <person name="Tonon T."/>
            <person name="Barbeyron T."/>
            <person name="Michel G."/>
            <person name="Noel B."/>
            <person name="Valentin K."/>
            <person name="Elias M."/>
            <person name="Artiguenave F."/>
            <person name="Arun A."/>
            <person name="Aury J.M."/>
            <person name="Barbosa-Neto J.F."/>
            <person name="Bothwell J.H."/>
            <person name="Bouget F.Y."/>
            <person name="Brillet L."/>
            <person name="Cabello-Hurtado F."/>
            <person name="Capella-Gutierrez S."/>
            <person name="Charrier B."/>
            <person name="Cladiere L."/>
            <person name="Cock J.M."/>
            <person name="Coelho S.M."/>
            <person name="Colleoni C."/>
            <person name="Czjzek M."/>
            <person name="Da Silva C."/>
            <person name="Delage L."/>
            <person name="Denoeud F."/>
            <person name="Deschamps P."/>
            <person name="Dittami S.M."/>
            <person name="Gabaldon T."/>
            <person name="Gachon C.M."/>
            <person name="Groisillier A."/>
            <person name="Herve C."/>
            <person name="Jabbari K."/>
            <person name="Katinka M."/>
            <person name="Kloareg B."/>
            <person name="Kowalczyk N."/>
            <person name="Labadie K."/>
            <person name="Leblanc C."/>
            <person name="Lopez P.J."/>
            <person name="McLachlan D.H."/>
            <person name="Meslet-Cladiere L."/>
            <person name="Moustafa A."/>
            <person name="Nehr Z."/>
            <person name="Nyvall Collen P."/>
            <person name="Panaud O."/>
            <person name="Partensky F."/>
            <person name="Poulain J."/>
            <person name="Rensing S.A."/>
            <person name="Rousvoal S."/>
            <person name="Samson G."/>
            <person name="Symeonidi A."/>
            <person name="Weissenbach J."/>
            <person name="Zambounis A."/>
            <person name="Wincker P."/>
            <person name="Boyen C."/>
        </authorList>
    </citation>
    <scope>NUCLEOTIDE SEQUENCE [LARGE SCALE GENOMIC DNA]</scope>
    <source>
        <strain evidence="3">cv. Stackhouse</strain>
    </source>
</reference>
<dbReference type="OrthoDB" id="3869at2759"/>
<dbReference type="InterPro" id="IPR006917">
    <property type="entry name" value="SOUL_heme-bd"/>
</dbReference>
<dbReference type="KEGG" id="ccp:CHC_T00007887001"/>
<evidence type="ECO:0000256" key="1">
    <source>
        <dbReference type="ARBA" id="ARBA00009817"/>
    </source>
</evidence>
<gene>
    <name evidence="2" type="ORF">CHC_T00007887001</name>
</gene>
<proteinExistence type="inferred from homology"/>
<sequence>MCGHFLVTLRQVVTEAVTEHVVRRITVETELKWQHQPHRRQSFTASKHSLIGFVILYLRTEHRLRRAATNRYNFMLSSSFGEMTAFVNAISPVLPSKCRRVLGTKRGRSPRVVARFNARPVTMLASSNSSGGVNEGPVNSRKEKAASWQEELKMLLDPTMPVGVKQVLVQDLAKRAPEVFNDVLSGKGCADIGLQGVADVIRQFQEDLLPDLVSNGPRYVAKAAEDFPNAISGMSSSSSGMPSKMPTPVSPEEVQREFRNIFNKTPEGLFTPDFKVLGQFEGYEIRQYPTLIIAETKMTSETASASGATEVESASAMGQSFNNLAGFLFGKNESKTAMKMTTPVILSKGEPEETMSFIIGEYDSVEAVPKTLDDTVKLREQAGQVLAVSEFTGFVTQGEAKRQRKKLMDKLARDNIALGPDAESSYKCMIYNGPSTLPNLRRNEIMLEVVYSTTEENVS</sequence>
<dbReference type="Proteomes" id="UP000012073">
    <property type="component" value="Unassembled WGS sequence"/>
</dbReference>
<accession>R7Q4L2</accession>
<dbReference type="OMA" id="FQYNPPY"/>
<dbReference type="PANTHER" id="PTHR11220:SF58">
    <property type="entry name" value="SOUL HEME-BINDING FAMILY PROTEIN"/>
    <property type="match status" value="1"/>
</dbReference>
<evidence type="ECO:0000313" key="3">
    <source>
        <dbReference type="Proteomes" id="UP000012073"/>
    </source>
</evidence>
<evidence type="ECO:0008006" key="4">
    <source>
        <dbReference type="Google" id="ProtNLM"/>
    </source>
</evidence>
<dbReference type="Gene3D" id="3.20.80.10">
    <property type="entry name" value="Regulatory factor, effector binding domain"/>
    <property type="match status" value="1"/>
</dbReference>
<dbReference type="PANTHER" id="PTHR11220">
    <property type="entry name" value="HEME-BINDING PROTEIN-RELATED"/>
    <property type="match status" value="1"/>
</dbReference>
<evidence type="ECO:0000313" key="2">
    <source>
        <dbReference type="EMBL" id="CDF32306.1"/>
    </source>
</evidence>
<dbReference type="Pfam" id="PF04832">
    <property type="entry name" value="SOUL"/>
    <property type="match status" value="1"/>
</dbReference>
<dbReference type="SUPFAM" id="SSF55136">
    <property type="entry name" value="Probable bacterial effector-binding domain"/>
    <property type="match status" value="1"/>
</dbReference>
<dbReference type="InterPro" id="IPR011256">
    <property type="entry name" value="Reg_factor_effector_dom_sf"/>
</dbReference>
<dbReference type="EMBL" id="HG001469">
    <property type="protein sequence ID" value="CDF32306.1"/>
    <property type="molecule type" value="Genomic_DNA"/>
</dbReference>